<gene>
    <name evidence="2" type="ORF">H3H37_05160</name>
</gene>
<keyword evidence="3" id="KW-1185">Reference proteome</keyword>
<dbReference type="Pfam" id="PF01047">
    <property type="entry name" value="MarR"/>
    <property type="match status" value="1"/>
</dbReference>
<reference evidence="2 3" key="1">
    <citation type="submission" date="2020-07" db="EMBL/GenBank/DDBJ databases">
        <title>Novel species isolated from subtropical streams in China.</title>
        <authorList>
            <person name="Lu H."/>
        </authorList>
    </citation>
    <scope>NUCLEOTIDE SEQUENCE [LARGE SCALE GENOMIC DNA]</scope>
    <source>
        <strain evidence="2 3">LX20W</strain>
    </source>
</reference>
<dbReference type="InterPro" id="IPR036388">
    <property type="entry name" value="WH-like_DNA-bd_sf"/>
</dbReference>
<dbReference type="PRINTS" id="PR00598">
    <property type="entry name" value="HTHMARR"/>
</dbReference>
<evidence type="ECO:0000259" key="1">
    <source>
        <dbReference type="PROSITE" id="PS50995"/>
    </source>
</evidence>
<dbReference type="Gene3D" id="1.10.10.10">
    <property type="entry name" value="Winged helix-like DNA-binding domain superfamily/Winged helix DNA-binding domain"/>
    <property type="match status" value="1"/>
</dbReference>
<evidence type="ECO:0000313" key="3">
    <source>
        <dbReference type="Proteomes" id="UP000534388"/>
    </source>
</evidence>
<organism evidence="2 3">
    <name type="scientific">Rugamonas brunnea</name>
    <dbReference type="NCBI Taxonomy" id="2758569"/>
    <lineage>
        <taxon>Bacteria</taxon>
        <taxon>Pseudomonadati</taxon>
        <taxon>Pseudomonadota</taxon>
        <taxon>Betaproteobacteria</taxon>
        <taxon>Burkholderiales</taxon>
        <taxon>Oxalobacteraceae</taxon>
        <taxon>Telluria group</taxon>
        <taxon>Rugamonas</taxon>
    </lineage>
</organism>
<dbReference type="PROSITE" id="PS50995">
    <property type="entry name" value="HTH_MARR_2"/>
    <property type="match status" value="1"/>
</dbReference>
<name>A0A7W2EPX2_9BURK</name>
<protein>
    <submittedName>
        <fullName evidence="2">MarR family transcriptional regulator</fullName>
    </submittedName>
</protein>
<dbReference type="AlphaFoldDB" id="A0A7W2EPX2"/>
<accession>A0A7W2EPX2</accession>
<dbReference type="InterPro" id="IPR000835">
    <property type="entry name" value="HTH_MarR-typ"/>
</dbReference>
<dbReference type="InterPro" id="IPR039422">
    <property type="entry name" value="MarR/SlyA-like"/>
</dbReference>
<dbReference type="Proteomes" id="UP000534388">
    <property type="component" value="Unassembled WGS sequence"/>
</dbReference>
<dbReference type="PANTHER" id="PTHR33164">
    <property type="entry name" value="TRANSCRIPTIONAL REGULATOR, MARR FAMILY"/>
    <property type="match status" value="1"/>
</dbReference>
<proteinExistence type="predicted"/>
<dbReference type="SMART" id="SM00347">
    <property type="entry name" value="HTH_MARR"/>
    <property type="match status" value="1"/>
</dbReference>
<dbReference type="GO" id="GO:0003700">
    <property type="term" value="F:DNA-binding transcription factor activity"/>
    <property type="evidence" value="ECO:0007669"/>
    <property type="project" value="InterPro"/>
</dbReference>
<comment type="caution">
    <text evidence="2">The sequence shown here is derived from an EMBL/GenBank/DDBJ whole genome shotgun (WGS) entry which is preliminary data.</text>
</comment>
<feature type="domain" description="HTH marR-type" evidence="1">
    <location>
        <begin position="24"/>
        <end position="160"/>
    </location>
</feature>
<sequence>MLELKDLPSFDTLSQFAKLYPNPDVEGLQTWLLLSRSCSDMMAEFEVNLARHGLSQTKFFVLLLLKRSPGGLGVGRLAEGVSVSSPTMTGIVDRLEQAKLCRREQDVGDRRAWVVRLLPAGEALLAEALPEHYSWVAQLMSVFSPQEREQLRNLMRKLNTSMADIKAVTA</sequence>
<dbReference type="PANTHER" id="PTHR33164:SF43">
    <property type="entry name" value="HTH-TYPE TRANSCRIPTIONAL REPRESSOR YETL"/>
    <property type="match status" value="1"/>
</dbReference>
<dbReference type="RefSeq" id="WP_182160565.1">
    <property type="nucleotide sequence ID" value="NZ_JACEZT010000002.1"/>
</dbReference>
<dbReference type="EMBL" id="JACEZT010000002">
    <property type="protein sequence ID" value="MBA5636438.1"/>
    <property type="molecule type" value="Genomic_DNA"/>
</dbReference>
<evidence type="ECO:0000313" key="2">
    <source>
        <dbReference type="EMBL" id="MBA5636438.1"/>
    </source>
</evidence>
<dbReference type="SUPFAM" id="SSF46785">
    <property type="entry name" value="Winged helix' DNA-binding domain"/>
    <property type="match status" value="1"/>
</dbReference>
<dbReference type="InterPro" id="IPR036390">
    <property type="entry name" value="WH_DNA-bd_sf"/>
</dbReference>
<dbReference type="GO" id="GO:0006950">
    <property type="term" value="P:response to stress"/>
    <property type="evidence" value="ECO:0007669"/>
    <property type="project" value="TreeGrafter"/>
</dbReference>